<name>A0A7Z0WTA1_9BACI</name>
<sequence>MKPFKLTRLEMAKLMYALKGQLDVSPLAILLRSADLAHDEPEDNLDIPEFIVRYERKKPKTEHGLSTNEIVELGNLCELTSLKSTAIQNWIKRDIKDLMGHPELGKKYSIDQAVILLIVRDLKSVYDFETIRPILTTVFNTITDRSDDVVSPLRFYEGYARVLDYVYRIKDYTLNESALEKIVIEQTGQLRGFYQDLADPEWNKVRDITAVTVLSVIASHIQATAHSMIDSVFLKYGMK</sequence>
<dbReference type="InterPro" id="IPR014975">
    <property type="entry name" value="DUF1836"/>
</dbReference>
<comment type="caution">
    <text evidence="1">The sequence shown here is derived from an EMBL/GenBank/DDBJ whole genome shotgun (WGS) entry which is preliminary data.</text>
</comment>
<evidence type="ECO:0000313" key="2">
    <source>
        <dbReference type="Proteomes" id="UP000185604"/>
    </source>
</evidence>
<proteinExistence type="predicted"/>
<dbReference type="RefSeq" id="WP_023856786.1">
    <property type="nucleotide sequence ID" value="NZ_AP023088.1"/>
</dbReference>
<dbReference type="Proteomes" id="UP000185604">
    <property type="component" value="Unassembled WGS sequence"/>
</dbReference>
<dbReference type="AlphaFoldDB" id="A0A7Z0WTA1"/>
<organism evidence="1 2">
    <name type="scientific">Bacillus paralicheniformis</name>
    <dbReference type="NCBI Taxonomy" id="1648923"/>
    <lineage>
        <taxon>Bacteria</taxon>
        <taxon>Bacillati</taxon>
        <taxon>Bacillota</taxon>
        <taxon>Bacilli</taxon>
        <taxon>Bacillales</taxon>
        <taxon>Bacillaceae</taxon>
        <taxon>Bacillus</taxon>
    </lineage>
</organism>
<dbReference type="Pfam" id="PF08876">
    <property type="entry name" value="DUF1836"/>
    <property type="match status" value="1"/>
</dbReference>
<dbReference type="PANTHER" id="PTHR40056:SF1">
    <property type="entry name" value="DUF1836 DOMAIN-CONTAINING PROTEIN"/>
    <property type="match status" value="1"/>
</dbReference>
<dbReference type="EMBL" id="LKPO01000026">
    <property type="protein sequence ID" value="OLF87403.1"/>
    <property type="molecule type" value="Genomic_DNA"/>
</dbReference>
<gene>
    <name evidence="1" type="ORF">B4121_3855</name>
</gene>
<evidence type="ECO:0008006" key="3">
    <source>
        <dbReference type="Google" id="ProtNLM"/>
    </source>
</evidence>
<evidence type="ECO:0000313" key="1">
    <source>
        <dbReference type="EMBL" id="OLF87403.1"/>
    </source>
</evidence>
<protein>
    <recommendedName>
        <fullName evidence="3">DUF1836 domain-containing protein</fullName>
    </recommendedName>
</protein>
<dbReference type="PANTHER" id="PTHR40056">
    <property type="entry name" value="HYPOTHETICAL CYTOSOLIC PROTEIN"/>
    <property type="match status" value="1"/>
</dbReference>
<reference evidence="1 2" key="1">
    <citation type="journal article" date="2016" name="Front. Microbiol.">
        <title>High-Level Heat Resistance of Spores of Bacillus amyloliquefaciens and Bacillus licheniformis Results from the Presence of a spoVA Operon in a Tn1546 Transposon.</title>
        <authorList>
            <person name="Berendsen E.M."/>
            <person name="Koning R.A."/>
            <person name="Boekhorst J."/>
            <person name="de Jong A."/>
            <person name="Kuipers O.P."/>
            <person name="Wells-Bennik M.H."/>
        </authorList>
    </citation>
    <scope>NUCLEOTIDE SEQUENCE [LARGE SCALE GENOMIC DNA]</scope>
    <source>
        <strain evidence="1 2">B4121</strain>
    </source>
</reference>
<accession>A0A7Z0WTA1</accession>